<protein>
    <recommendedName>
        <fullName evidence="10">Hexosyltransferase</fullName>
        <ecNumber evidence="10">2.4.1.-</ecNumber>
    </recommendedName>
</protein>
<evidence type="ECO:0000256" key="7">
    <source>
        <dbReference type="ARBA" id="ARBA00022989"/>
    </source>
</evidence>
<organism evidence="11">
    <name type="scientific">Ixodes ricinus</name>
    <name type="common">Common tick</name>
    <name type="synonym">Acarus ricinus</name>
    <dbReference type="NCBI Taxonomy" id="34613"/>
    <lineage>
        <taxon>Eukaryota</taxon>
        <taxon>Metazoa</taxon>
        <taxon>Ecdysozoa</taxon>
        <taxon>Arthropoda</taxon>
        <taxon>Chelicerata</taxon>
        <taxon>Arachnida</taxon>
        <taxon>Acari</taxon>
        <taxon>Parasitiformes</taxon>
        <taxon>Ixodida</taxon>
        <taxon>Ixodoidea</taxon>
        <taxon>Ixodidae</taxon>
        <taxon>Ixodinae</taxon>
        <taxon>Ixodes</taxon>
    </lineage>
</organism>
<evidence type="ECO:0000313" key="11">
    <source>
        <dbReference type="EMBL" id="JAA69031.1"/>
    </source>
</evidence>
<feature type="transmembrane region" description="Helical" evidence="10">
    <location>
        <begin position="49"/>
        <end position="66"/>
    </location>
</feature>
<evidence type="ECO:0000256" key="8">
    <source>
        <dbReference type="ARBA" id="ARBA00023034"/>
    </source>
</evidence>
<dbReference type="GO" id="GO:0006493">
    <property type="term" value="P:protein O-linked glycosylation"/>
    <property type="evidence" value="ECO:0007669"/>
    <property type="project" value="TreeGrafter"/>
</dbReference>
<dbReference type="InterPro" id="IPR002659">
    <property type="entry name" value="Glyco_trans_31"/>
</dbReference>
<keyword evidence="6 10" id="KW-0735">Signal-anchor</keyword>
<dbReference type="EMBL" id="GADI01004777">
    <property type="protein sequence ID" value="JAA69031.1"/>
    <property type="molecule type" value="mRNA"/>
</dbReference>
<dbReference type="PANTHER" id="PTHR11214:SF376">
    <property type="entry name" value="HEXOSYLTRANSFERASE"/>
    <property type="match status" value="1"/>
</dbReference>
<accession>A0A0K8RD74</accession>
<evidence type="ECO:0000256" key="5">
    <source>
        <dbReference type="ARBA" id="ARBA00022692"/>
    </source>
</evidence>
<dbReference type="GO" id="GO:0016758">
    <property type="term" value="F:hexosyltransferase activity"/>
    <property type="evidence" value="ECO:0007669"/>
    <property type="project" value="InterPro"/>
</dbReference>
<name>A0A0K8RD74_IXORI</name>
<keyword evidence="9 10" id="KW-0472">Membrane</keyword>
<dbReference type="InterPro" id="IPR029044">
    <property type="entry name" value="Nucleotide-diphossugar_trans"/>
</dbReference>
<dbReference type="EC" id="2.4.1.-" evidence="10"/>
<dbReference type="SUPFAM" id="SSF53448">
    <property type="entry name" value="Nucleotide-diphospho-sugar transferases"/>
    <property type="match status" value="1"/>
</dbReference>
<dbReference type="Gene3D" id="3.90.550.50">
    <property type="match status" value="1"/>
</dbReference>
<evidence type="ECO:0000256" key="1">
    <source>
        <dbReference type="ARBA" id="ARBA00004323"/>
    </source>
</evidence>
<evidence type="ECO:0000256" key="2">
    <source>
        <dbReference type="ARBA" id="ARBA00008661"/>
    </source>
</evidence>
<evidence type="ECO:0000256" key="10">
    <source>
        <dbReference type="RuleBase" id="RU363063"/>
    </source>
</evidence>
<proteinExistence type="evidence at transcript level"/>
<evidence type="ECO:0000256" key="4">
    <source>
        <dbReference type="ARBA" id="ARBA00022679"/>
    </source>
</evidence>
<dbReference type="GO" id="GO:0000139">
    <property type="term" value="C:Golgi membrane"/>
    <property type="evidence" value="ECO:0007669"/>
    <property type="project" value="UniProtKB-SubCell"/>
</dbReference>
<dbReference type="FunFam" id="3.90.550.50:FF:000073">
    <property type="entry name" value="Hexosyltransferase"/>
    <property type="match status" value="1"/>
</dbReference>
<comment type="subcellular location">
    <subcellularLocation>
        <location evidence="1 10">Golgi apparatus membrane</location>
        <topology evidence="1 10">Single-pass type II membrane protein</topology>
    </subcellularLocation>
</comment>
<evidence type="ECO:0000256" key="3">
    <source>
        <dbReference type="ARBA" id="ARBA00022676"/>
    </source>
</evidence>
<evidence type="ECO:0000256" key="6">
    <source>
        <dbReference type="ARBA" id="ARBA00022968"/>
    </source>
</evidence>
<dbReference type="PANTHER" id="PTHR11214">
    <property type="entry name" value="BETA-1,3-N-ACETYLGLUCOSAMINYLTRANSFERASE"/>
    <property type="match status" value="1"/>
</dbReference>
<comment type="similarity">
    <text evidence="2 10">Belongs to the glycosyltransferase 31 family.</text>
</comment>
<keyword evidence="7 10" id="KW-1133">Transmembrane helix</keyword>
<keyword evidence="5 10" id="KW-0812">Transmembrane</keyword>
<dbReference type="Pfam" id="PF01762">
    <property type="entry name" value="Galactosyl_T"/>
    <property type="match status" value="1"/>
</dbReference>
<sequence>MTDVSGEFIDARQVACLSWRKLSLDDVKAFIRGLSSVRRAMVSRRSRKLCCVLVAALGSVMCMYALQLHRTCVPPIQNVTLNESTASLNTTNFWNPEEILRNGYEELPFPVEDTGYLPDAHFTASDCKKEPRYLFFIHTAPGHFRHRAIIRGCLKNGTFSTYFRWTTVFFVGLSADNDTAKQVEEEASTHGDVVVLPYRDAYRNLTYKFVYGMKWVIENCPAVEYILKMDDDMVANISMLMNYLSTRPQAQKPECHCLVYENVAVIRDVKSKWYIPETIYPNKTFPRYCAGGAALFNASALRSLYNASFSLPFHPIDDVYVTGDAFLKTGVQLVQIKKLYAYEGNDWYGVTLGKLMFSHLAHPELRVLAWRLTSESLAKTIRAASVNKTKS</sequence>
<dbReference type="AlphaFoldDB" id="A0A0K8RD74"/>
<keyword evidence="8 10" id="KW-0333">Golgi apparatus</keyword>
<keyword evidence="3 10" id="KW-0328">Glycosyltransferase</keyword>
<evidence type="ECO:0000256" key="9">
    <source>
        <dbReference type="ARBA" id="ARBA00023136"/>
    </source>
</evidence>
<reference evidence="11" key="1">
    <citation type="submission" date="2012-12" db="EMBL/GenBank/DDBJ databases">
        <title>Identification and characterization of a phenylalanine ammonia-lyase gene family in Isatis indigotica Fort.</title>
        <authorList>
            <person name="Liu Q."/>
            <person name="Chen J."/>
            <person name="Zhou X."/>
            <person name="Di P."/>
            <person name="Xiao Y."/>
            <person name="Xuan H."/>
            <person name="Zhang L."/>
            <person name="Chen W."/>
        </authorList>
    </citation>
    <scope>NUCLEOTIDE SEQUENCE</scope>
    <source>
        <tissue evidence="11">Salivary gland</tissue>
    </source>
</reference>
<keyword evidence="4 11" id="KW-0808">Transferase</keyword>